<sequence>MHFCLNVNFGVQFLLLASLINAVLFKQSGISYCGRGESLAQINDLTIDISGTSKIITTSVSGEVSEQLNSGTVEVEFMIFGNGILKKTLDLCAKNEGRSSCPINKGRFTIPYNMDAPDNLSSYAGLVTGIPGSNFTANLQLKNSKGQVLACAEVNMDSSVSAEQPAIQALSIAIAGTTAAISVAGMLLSTSMSAALPATGTAQLRAGPSPCLLDVFSTFQYIAMTGQLSLELPVFSQQFSSNFAWAAGVIHIGFLDMLANMLRPSQYEVGLKRRGLLPDSNAVDYSHLSGIASHSRKLGVKPENYFITVLFIFICVTVALTVIFVLLRVALELLSVYRPNMFTNVRNHFALYYIGNLLRVFLLCYFILATAALYQLTLVDFWVVTFSAVIVLALFCLGLMGFVAFRVTRAGADRLYTNLTLQVKYGPLYSDYRAATYIFFVPVLVSAIVRAFAVGILSKYPIAQMIILVLTEIVFFGVLFYYRPYLLKLNNNLMVFIGVLRIVSTALMFAFIGTSVSDQIVRNVIGIALVAVQALMVLAILVMTLWSLISTVKKMIWGSNEMTPLNDKSSILDDSELPVEIVTKQQSLTLDEPIDSQPMDIFRSSNTPSVSLAPPGQNADSYFPSQPKY</sequence>
<proteinExistence type="predicted"/>
<gene>
    <name evidence="1" type="ORF">DSO57_1027386</name>
</gene>
<reference evidence="1" key="1">
    <citation type="submission" date="2022-04" db="EMBL/GenBank/DDBJ databases">
        <title>Genome of the entomopathogenic fungus Entomophthora muscae.</title>
        <authorList>
            <person name="Elya C."/>
            <person name="Lovett B.R."/>
            <person name="Lee E."/>
            <person name="Macias A.M."/>
            <person name="Hajek A.E."/>
            <person name="De Bivort B.L."/>
            <person name="Kasson M.T."/>
            <person name="De Fine Licht H.H."/>
            <person name="Stajich J.E."/>
        </authorList>
    </citation>
    <scope>NUCLEOTIDE SEQUENCE</scope>
    <source>
        <strain evidence="1">Berkeley</strain>
    </source>
</reference>
<organism evidence="1 2">
    <name type="scientific">Entomophthora muscae</name>
    <dbReference type="NCBI Taxonomy" id="34485"/>
    <lineage>
        <taxon>Eukaryota</taxon>
        <taxon>Fungi</taxon>
        <taxon>Fungi incertae sedis</taxon>
        <taxon>Zoopagomycota</taxon>
        <taxon>Entomophthoromycotina</taxon>
        <taxon>Entomophthoromycetes</taxon>
        <taxon>Entomophthorales</taxon>
        <taxon>Entomophthoraceae</taxon>
        <taxon>Entomophthora</taxon>
    </lineage>
</organism>
<accession>A0ACC2RSW6</accession>
<keyword evidence="2" id="KW-1185">Reference proteome</keyword>
<name>A0ACC2RSW6_9FUNG</name>
<evidence type="ECO:0000313" key="1">
    <source>
        <dbReference type="EMBL" id="KAJ9053128.1"/>
    </source>
</evidence>
<dbReference type="Proteomes" id="UP001165960">
    <property type="component" value="Unassembled WGS sequence"/>
</dbReference>
<comment type="caution">
    <text evidence="1">The sequence shown here is derived from an EMBL/GenBank/DDBJ whole genome shotgun (WGS) entry which is preliminary data.</text>
</comment>
<evidence type="ECO:0000313" key="2">
    <source>
        <dbReference type="Proteomes" id="UP001165960"/>
    </source>
</evidence>
<protein>
    <submittedName>
        <fullName evidence="1">Uncharacterized protein</fullName>
    </submittedName>
</protein>
<dbReference type="EMBL" id="QTSX02006556">
    <property type="protein sequence ID" value="KAJ9053128.1"/>
    <property type="molecule type" value="Genomic_DNA"/>
</dbReference>